<evidence type="ECO:0000313" key="5">
    <source>
        <dbReference type="EMBL" id="TDV38609.1"/>
    </source>
</evidence>
<comment type="similarity">
    <text evidence="1 3">Belongs to the thiolase-like superfamily. Beta-ketoacyl-ACP synthases family.</text>
</comment>
<dbReference type="InterPro" id="IPR018201">
    <property type="entry name" value="Ketoacyl_synth_AS"/>
</dbReference>
<dbReference type="PANTHER" id="PTHR11712">
    <property type="entry name" value="POLYKETIDE SYNTHASE-RELATED"/>
    <property type="match status" value="1"/>
</dbReference>
<dbReference type="AlphaFoldDB" id="A0A4R7UTW5"/>
<evidence type="ECO:0000256" key="3">
    <source>
        <dbReference type="RuleBase" id="RU003694"/>
    </source>
</evidence>
<dbReference type="PANTHER" id="PTHR11712:SF347">
    <property type="entry name" value="BETA KETOACYL-ACYL CARRIER PROTEIN SYNTHASE"/>
    <property type="match status" value="1"/>
</dbReference>
<dbReference type="InterPro" id="IPR000794">
    <property type="entry name" value="Beta-ketoacyl_synthase"/>
</dbReference>
<organism evidence="5 6">
    <name type="scientific">Actinophytocola oryzae</name>
    <dbReference type="NCBI Taxonomy" id="502181"/>
    <lineage>
        <taxon>Bacteria</taxon>
        <taxon>Bacillati</taxon>
        <taxon>Actinomycetota</taxon>
        <taxon>Actinomycetes</taxon>
        <taxon>Pseudonocardiales</taxon>
        <taxon>Pseudonocardiaceae</taxon>
    </lineage>
</organism>
<dbReference type="SUPFAM" id="SSF53901">
    <property type="entry name" value="Thiolase-like"/>
    <property type="match status" value="2"/>
</dbReference>
<dbReference type="EMBL" id="SOCP01000027">
    <property type="protein sequence ID" value="TDV38609.1"/>
    <property type="molecule type" value="Genomic_DNA"/>
</dbReference>
<dbReference type="Proteomes" id="UP000294927">
    <property type="component" value="Unassembled WGS sequence"/>
</dbReference>
<reference evidence="5 6" key="1">
    <citation type="submission" date="2019-03" db="EMBL/GenBank/DDBJ databases">
        <title>Genomic Encyclopedia of Archaeal and Bacterial Type Strains, Phase II (KMG-II): from individual species to whole genera.</title>
        <authorList>
            <person name="Goeker M."/>
        </authorList>
    </citation>
    <scope>NUCLEOTIDE SEQUENCE [LARGE SCALE GENOMIC DNA]</scope>
    <source>
        <strain evidence="5 6">DSM 45499</strain>
    </source>
</reference>
<dbReference type="OrthoDB" id="9808669at2"/>
<comment type="caution">
    <text evidence="5">The sequence shown here is derived from an EMBL/GenBank/DDBJ whole genome shotgun (WGS) entry which is preliminary data.</text>
</comment>
<dbReference type="CDD" id="cd00834">
    <property type="entry name" value="KAS_I_II"/>
    <property type="match status" value="1"/>
</dbReference>
<dbReference type="GO" id="GO:0006633">
    <property type="term" value="P:fatty acid biosynthetic process"/>
    <property type="evidence" value="ECO:0007669"/>
    <property type="project" value="InterPro"/>
</dbReference>
<dbReference type="InterPro" id="IPR016039">
    <property type="entry name" value="Thiolase-like"/>
</dbReference>
<dbReference type="InterPro" id="IPR020841">
    <property type="entry name" value="PKS_Beta-ketoAc_synthase_dom"/>
</dbReference>
<dbReference type="RefSeq" id="WP_133908941.1">
    <property type="nucleotide sequence ID" value="NZ_SOCP01000027.1"/>
</dbReference>
<keyword evidence="2 3" id="KW-0808">Transferase</keyword>
<keyword evidence="6" id="KW-1185">Reference proteome</keyword>
<dbReference type="PROSITE" id="PS52004">
    <property type="entry name" value="KS3_2"/>
    <property type="match status" value="1"/>
</dbReference>
<protein>
    <submittedName>
        <fullName evidence="5">3-oxoacyl-[acyl-carrier-protein] synthase II</fullName>
    </submittedName>
</protein>
<dbReference type="FunFam" id="3.40.47.10:FF:000018">
    <property type="entry name" value="3-oxoacyl-[acyl-carrier-protein] synthase 2"/>
    <property type="match status" value="1"/>
</dbReference>
<dbReference type="PROSITE" id="PS00606">
    <property type="entry name" value="KS3_1"/>
    <property type="match status" value="1"/>
</dbReference>
<gene>
    <name evidence="5" type="ORF">CLV71_12752</name>
</gene>
<evidence type="ECO:0000256" key="2">
    <source>
        <dbReference type="ARBA" id="ARBA00022679"/>
    </source>
</evidence>
<name>A0A4R7UTW5_9PSEU</name>
<evidence type="ECO:0000259" key="4">
    <source>
        <dbReference type="PROSITE" id="PS52004"/>
    </source>
</evidence>
<dbReference type="Pfam" id="PF00109">
    <property type="entry name" value="ketoacyl-synt"/>
    <property type="match status" value="1"/>
</dbReference>
<accession>A0A4R7UTW5</accession>
<evidence type="ECO:0000256" key="1">
    <source>
        <dbReference type="ARBA" id="ARBA00008467"/>
    </source>
</evidence>
<dbReference type="InterPro" id="IPR014031">
    <property type="entry name" value="Ketoacyl_synth_C"/>
</dbReference>
<sequence>MTRTVVVTGLGLVTPAGVGVEDNWSRVLAARPTAAVQPELAGLPVDFACVVPDLDGATRPGTRRGDRLDRFQVLASVAAHEAVEDAKLDPASWDDHRVAVVVGTGAGGVATLAAQSAVLGERGPAAVSPFTMTMSMPNMAAGQLAIEFGARGPSLGVSTACASGATAVGLARDLIRSGAADIVIAGGAEAAVTPLHVSVFARMRALSRRGVEPSLASRPFDVDRDGFVMAEGAGMLVLEDERHARARGARVRAHLTGYGASTDAHHVSTPDPTGGGVERAMRAALADAGVTPADIGYVNAHGTSTPLNDVIEGEAIARVLGAGAVVSSTKGVTGHTLGAAGAIEAGYTVLAVERDRLPPNANLHRPDPRLDLDLPTVARDSAVRAAMSNSIGFGGQNATLVVTAP</sequence>
<dbReference type="GO" id="GO:0004315">
    <property type="term" value="F:3-oxoacyl-[acyl-carrier-protein] synthase activity"/>
    <property type="evidence" value="ECO:0007669"/>
    <property type="project" value="InterPro"/>
</dbReference>
<feature type="domain" description="Ketosynthase family 3 (KS3)" evidence="4">
    <location>
        <begin position="2"/>
        <end position="404"/>
    </location>
</feature>
<dbReference type="NCBIfam" id="NF005589">
    <property type="entry name" value="PRK07314.1"/>
    <property type="match status" value="1"/>
</dbReference>
<dbReference type="Gene3D" id="3.40.47.10">
    <property type="match status" value="1"/>
</dbReference>
<dbReference type="SMART" id="SM00825">
    <property type="entry name" value="PKS_KS"/>
    <property type="match status" value="1"/>
</dbReference>
<proteinExistence type="inferred from homology"/>
<evidence type="ECO:0000313" key="6">
    <source>
        <dbReference type="Proteomes" id="UP000294927"/>
    </source>
</evidence>
<dbReference type="InterPro" id="IPR014030">
    <property type="entry name" value="Ketoacyl_synth_N"/>
</dbReference>
<dbReference type="Pfam" id="PF02801">
    <property type="entry name" value="Ketoacyl-synt_C"/>
    <property type="match status" value="1"/>
</dbReference>